<keyword evidence="9" id="KW-1185">Reference proteome</keyword>
<dbReference type="InterPro" id="IPR035979">
    <property type="entry name" value="RBD_domain_sf"/>
</dbReference>
<sequence>MYNRHSSDHIRTPRSAEWDRSEDYQERPQPRSEERPYHDPRRHSNHHQYDGRTQIDPRFPSSDRQSRPPYVGPPRSFDRRQDYDERDPSDRPIPTAPFADSRRSYDDPHNPRRSQEFVPHHQRPPRYISHPHPYAHPLSRSGPSSINSNTSPSYHSQGFAPHEDRHKSWHHENHHHKIYDLNTQFNHGPPKEKSAPTQSVIFMGLPIHTDEATLRTFLEQYGAEVDTVTIIYDRNTGLSKRYGFARFATVDDARSFVEPCFPLVTWKEPEGSPFDRSGDGLQIKIDYSQKEKIPYEIRHREREGVRRSPPVVDLNEEQSGGNHSYNGAIDPTPSALNDGARDIGGTPTSILLLRGLDPITTEQEIATHLQHIPDPSQTVLPDSIRKVMLIKDRLTRGSWGYAFVQFSDVQIRSRVLTVTFAHEHSFHPVYTPSDWSFQGPGGQELAYWDDKAYSAVFVPAGSNGEATDDHNGIKKTQESHDGKLTSTRDEDADMKELLSSIDNDQSGSKSETVKITNSSNNLNPTNDSLSQDQQQVSSSNHETNNNNNNNNSNEDDFSDMIRLTCLLCQRQFKSTEDLARHNELSNLHKTNLESETARKAGRLRKQASMKSTATKRAASGSDLGEGSNGTKYTDRAAARREAFGQPDVPISNSSDLHEAKKARYEPAPLPIETPVSVDKDGIQASNVGSQMLAKMGWSKGEGLGNGTGGRVEPVSASQYTKGVGLGASTGTPVGMYDDSKKGFMEQVKDKTLQRFNQD</sequence>
<dbReference type="Proteomes" id="UP000001072">
    <property type="component" value="Unassembled WGS sequence"/>
</dbReference>
<reference evidence="9" key="1">
    <citation type="journal article" date="2011" name="Proc. Natl. Acad. Sci. U.S.A.">
        <title>Obligate biotrophy features unraveled by the genomic analysis of rust fungi.</title>
        <authorList>
            <person name="Duplessis S."/>
            <person name="Cuomo C.A."/>
            <person name="Lin Y.-C."/>
            <person name="Aerts A."/>
            <person name="Tisserant E."/>
            <person name="Veneault-Fourrey C."/>
            <person name="Joly D.L."/>
            <person name="Hacquard S."/>
            <person name="Amselem J."/>
            <person name="Cantarel B.L."/>
            <person name="Chiu R."/>
            <person name="Coutinho P.M."/>
            <person name="Feau N."/>
            <person name="Field M."/>
            <person name="Frey P."/>
            <person name="Gelhaye E."/>
            <person name="Goldberg J."/>
            <person name="Grabherr M.G."/>
            <person name="Kodira C.D."/>
            <person name="Kohler A."/>
            <person name="Kuees U."/>
            <person name="Lindquist E.A."/>
            <person name="Lucas S.M."/>
            <person name="Mago R."/>
            <person name="Mauceli E."/>
            <person name="Morin E."/>
            <person name="Murat C."/>
            <person name="Pangilinan J.L."/>
            <person name="Park R."/>
            <person name="Pearson M."/>
            <person name="Quesneville H."/>
            <person name="Rouhier N."/>
            <person name="Sakthikumar S."/>
            <person name="Salamov A.A."/>
            <person name="Schmutz J."/>
            <person name="Selles B."/>
            <person name="Shapiro H."/>
            <person name="Tanguay P."/>
            <person name="Tuskan G.A."/>
            <person name="Henrissat B."/>
            <person name="Van de Peer Y."/>
            <person name="Rouze P."/>
            <person name="Ellis J.G."/>
            <person name="Dodds P.N."/>
            <person name="Schein J.E."/>
            <person name="Zhong S."/>
            <person name="Hamelin R.C."/>
            <person name="Grigoriev I.V."/>
            <person name="Szabo L.J."/>
            <person name="Martin F."/>
        </authorList>
    </citation>
    <scope>NUCLEOTIDE SEQUENCE [LARGE SCALE GENOMIC DNA]</scope>
    <source>
        <strain evidence="9">98AG31 / pathotype 3-4-7</strain>
    </source>
</reference>
<dbReference type="PROSITE" id="PS50174">
    <property type="entry name" value="G_PATCH"/>
    <property type="match status" value="1"/>
</dbReference>
<dbReference type="InterPro" id="IPR012677">
    <property type="entry name" value="Nucleotide-bd_a/b_plait_sf"/>
</dbReference>
<feature type="compositionally biased region" description="Polar residues" evidence="5">
    <location>
        <begin position="141"/>
        <end position="156"/>
    </location>
</feature>
<dbReference type="GO" id="GO:0000398">
    <property type="term" value="P:mRNA splicing, via spliceosome"/>
    <property type="evidence" value="ECO:0007669"/>
    <property type="project" value="TreeGrafter"/>
</dbReference>
<dbReference type="OrthoDB" id="29523at2759"/>
<dbReference type="Gene3D" id="3.30.70.330">
    <property type="match status" value="2"/>
</dbReference>
<feature type="compositionally biased region" description="Basic and acidic residues" evidence="5">
    <location>
        <begin position="467"/>
        <end position="489"/>
    </location>
</feature>
<evidence type="ECO:0008006" key="10">
    <source>
        <dbReference type="Google" id="ProtNLM"/>
    </source>
</evidence>
<organism evidence="9">
    <name type="scientific">Melampsora larici-populina (strain 98AG31 / pathotype 3-4-7)</name>
    <name type="common">Poplar leaf rust fungus</name>
    <dbReference type="NCBI Taxonomy" id="747676"/>
    <lineage>
        <taxon>Eukaryota</taxon>
        <taxon>Fungi</taxon>
        <taxon>Dikarya</taxon>
        <taxon>Basidiomycota</taxon>
        <taxon>Pucciniomycotina</taxon>
        <taxon>Pucciniomycetes</taxon>
        <taxon>Pucciniales</taxon>
        <taxon>Melampsoraceae</taxon>
        <taxon>Melampsora</taxon>
    </lineage>
</organism>
<dbReference type="PANTHER" id="PTHR13948">
    <property type="entry name" value="RNA-BINDING PROTEIN"/>
    <property type="match status" value="1"/>
</dbReference>
<dbReference type="RefSeq" id="XP_007407270.1">
    <property type="nucleotide sequence ID" value="XM_007407208.1"/>
</dbReference>
<dbReference type="PROSITE" id="PS50102">
    <property type="entry name" value="RRM"/>
    <property type="match status" value="1"/>
</dbReference>
<evidence type="ECO:0000313" key="9">
    <source>
        <dbReference type="Proteomes" id="UP000001072"/>
    </source>
</evidence>
<evidence type="ECO:0000256" key="1">
    <source>
        <dbReference type="ARBA" id="ARBA00004123"/>
    </source>
</evidence>
<feature type="compositionally biased region" description="Basic and acidic residues" evidence="5">
    <location>
        <begin position="100"/>
        <end position="119"/>
    </location>
</feature>
<dbReference type="FunCoup" id="F4RDW2">
    <property type="interactions" value="629"/>
</dbReference>
<feature type="domain" description="G-patch" evidence="7">
    <location>
        <begin position="684"/>
        <end position="730"/>
    </location>
</feature>
<dbReference type="VEuPathDB" id="FungiDB:MELLADRAFT_115762"/>
<name>F4RDW2_MELLP</name>
<evidence type="ECO:0000256" key="5">
    <source>
        <dbReference type="SAM" id="MobiDB-lite"/>
    </source>
</evidence>
<feature type="region of interest" description="Disordered" evidence="5">
    <location>
        <begin position="1"/>
        <end position="163"/>
    </location>
</feature>
<evidence type="ECO:0000256" key="2">
    <source>
        <dbReference type="ARBA" id="ARBA00022884"/>
    </source>
</evidence>
<dbReference type="InterPro" id="IPR000467">
    <property type="entry name" value="G_patch_dom"/>
</dbReference>
<feature type="region of interest" description="Disordered" evidence="5">
    <location>
        <begin position="315"/>
        <end position="341"/>
    </location>
</feature>
<dbReference type="PANTHER" id="PTHR13948:SF3">
    <property type="entry name" value="FI21118P1"/>
    <property type="match status" value="1"/>
</dbReference>
<dbReference type="SUPFAM" id="SSF54928">
    <property type="entry name" value="RNA-binding domain, RBD"/>
    <property type="match status" value="1"/>
</dbReference>
<dbReference type="InterPro" id="IPR000504">
    <property type="entry name" value="RRM_dom"/>
</dbReference>
<evidence type="ECO:0000256" key="4">
    <source>
        <dbReference type="PROSITE-ProRule" id="PRU00176"/>
    </source>
</evidence>
<proteinExistence type="predicted"/>
<feature type="compositionally biased region" description="Basic and acidic residues" evidence="5">
    <location>
        <begin position="76"/>
        <end position="90"/>
    </location>
</feature>
<dbReference type="GO" id="GO:0003723">
    <property type="term" value="F:RNA binding"/>
    <property type="evidence" value="ECO:0007669"/>
    <property type="project" value="UniProtKB-UniRule"/>
</dbReference>
<keyword evidence="2 4" id="KW-0694">RNA-binding</keyword>
<gene>
    <name evidence="8" type="ORF">MELLADRAFT_115762</name>
</gene>
<dbReference type="Pfam" id="PF01585">
    <property type="entry name" value="G-patch"/>
    <property type="match status" value="1"/>
</dbReference>
<evidence type="ECO:0000313" key="8">
    <source>
        <dbReference type="EMBL" id="EGG09543.1"/>
    </source>
</evidence>
<feature type="region of interest" description="Disordered" evidence="5">
    <location>
        <begin position="463"/>
        <end position="556"/>
    </location>
</feature>
<dbReference type="GO" id="GO:0005634">
    <property type="term" value="C:nucleus"/>
    <property type="evidence" value="ECO:0007669"/>
    <property type="project" value="UniProtKB-SubCell"/>
</dbReference>
<feature type="region of interest" description="Disordered" evidence="5">
    <location>
        <begin position="589"/>
        <end position="632"/>
    </location>
</feature>
<dbReference type="EMBL" id="GL883097">
    <property type="protein sequence ID" value="EGG09543.1"/>
    <property type="molecule type" value="Genomic_DNA"/>
</dbReference>
<accession>F4RDW2</accession>
<dbReference type="Pfam" id="PF00076">
    <property type="entry name" value="RRM_1"/>
    <property type="match status" value="1"/>
</dbReference>
<feature type="domain" description="RRM" evidence="6">
    <location>
        <begin position="198"/>
        <end position="290"/>
    </location>
</feature>
<dbReference type="eggNOG" id="KOG0154">
    <property type="taxonomic scope" value="Eukaryota"/>
</dbReference>
<feature type="compositionally biased region" description="Basic and acidic residues" evidence="5">
    <location>
        <begin position="1"/>
        <end position="39"/>
    </location>
</feature>
<dbReference type="GeneID" id="18925676"/>
<dbReference type="SMART" id="SM00443">
    <property type="entry name" value="G_patch"/>
    <property type="match status" value="1"/>
</dbReference>
<feature type="compositionally biased region" description="Polar residues" evidence="5">
    <location>
        <begin position="500"/>
        <end position="526"/>
    </location>
</feature>
<dbReference type="InParanoid" id="F4RDW2"/>
<evidence type="ECO:0000259" key="6">
    <source>
        <dbReference type="PROSITE" id="PS50102"/>
    </source>
</evidence>
<evidence type="ECO:0000256" key="3">
    <source>
        <dbReference type="ARBA" id="ARBA00023242"/>
    </source>
</evidence>
<protein>
    <recommendedName>
        <fullName evidence="10">G-patch domain-containing protein</fullName>
    </recommendedName>
</protein>
<keyword evidence="3" id="KW-0539">Nucleus</keyword>
<comment type="subcellular location">
    <subcellularLocation>
        <location evidence="1">Nucleus</location>
    </subcellularLocation>
</comment>
<dbReference type="KEGG" id="mlr:MELLADRAFT_115762"/>
<feature type="compositionally biased region" description="Low complexity" evidence="5">
    <location>
        <begin position="527"/>
        <end position="552"/>
    </location>
</feature>
<evidence type="ECO:0000259" key="7">
    <source>
        <dbReference type="PROSITE" id="PS50174"/>
    </source>
</evidence>
<dbReference type="AlphaFoldDB" id="F4RDW2"/>
<dbReference type="HOGENOM" id="CLU_367632_0_0_1"/>
<dbReference type="STRING" id="747676.F4RDW2"/>